<evidence type="ECO:0000256" key="1">
    <source>
        <dbReference type="ARBA" id="ARBA00008164"/>
    </source>
</evidence>
<organism evidence="4 5">
    <name type="scientific">Pelotomaculum isophthalicicum JI</name>
    <dbReference type="NCBI Taxonomy" id="947010"/>
    <lineage>
        <taxon>Bacteria</taxon>
        <taxon>Bacillati</taxon>
        <taxon>Bacillota</taxon>
        <taxon>Clostridia</taxon>
        <taxon>Eubacteriales</taxon>
        <taxon>Desulfotomaculaceae</taxon>
        <taxon>Pelotomaculum</taxon>
    </lineage>
</organism>
<name>A0A9X4H3N0_9FIRM</name>
<dbReference type="FunFam" id="3.30.479.30:FF:000004">
    <property type="entry name" value="Putative membrane protease family, stomatin"/>
    <property type="match status" value="1"/>
</dbReference>
<proteinExistence type="inferred from homology"/>
<feature type="domain" description="Band 7" evidence="3">
    <location>
        <begin position="54"/>
        <end position="212"/>
    </location>
</feature>
<dbReference type="InterPro" id="IPR001107">
    <property type="entry name" value="Band_7"/>
</dbReference>
<evidence type="ECO:0000256" key="2">
    <source>
        <dbReference type="SAM" id="Phobius"/>
    </source>
</evidence>
<dbReference type="InterPro" id="IPR001972">
    <property type="entry name" value="Stomatin_HflK_fam"/>
</dbReference>
<dbReference type="CDD" id="cd13775">
    <property type="entry name" value="SPFH_eoslipins_u3"/>
    <property type="match status" value="1"/>
</dbReference>
<dbReference type="Gene3D" id="6.10.250.2090">
    <property type="match status" value="1"/>
</dbReference>
<evidence type="ECO:0000313" key="4">
    <source>
        <dbReference type="EMBL" id="MDF9407052.1"/>
    </source>
</evidence>
<dbReference type="Proteomes" id="UP001154312">
    <property type="component" value="Unassembled WGS sequence"/>
</dbReference>
<dbReference type="SUPFAM" id="SSF117892">
    <property type="entry name" value="Band 7/SPFH domain"/>
    <property type="match status" value="1"/>
</dbReference>
<dbReference type="GO" id="GO:0005886">
    <property type="term" value="C:plasma membrane"/>
    <property type="evidence" value="ECO:0007669"/>
    <property type="project" value="InterPro"/>
</dbReference>
<reference evidence="4" key="1">
    <citation type="submission" date="2022-02" db="EMBL/GenBank/DDBJ databases">
        <authorList>
            <person name="Leng L."/>
        </authorList>
    </citation>
    <scope>NUCLEOTIDE SEQUENCE</scope>
    <source>
        <strain evidence="4">JI</strain>
    </source>
</reference>
<dbReference type="Pfam" id="PF01145">
    <property type="entry name" value="Band_7"/>
    <property type="match status" value="1"/>
</dbReference>
<dbReference type="RefSeq" id="WP_277442216.1">
    <property type="nucleotide sequence ID" value="NZ_JAKOAV010000002.1"/>
</dbReference>
<evidence type="ECO:0000313" key="5">
    <source>
        <dbReference type="Proteomes" id="UP001154312"/>
    </source>
</evidence>
<keyword evidence="2" id="KW-0472">Membrane</keyword>
<gene>
    <name evidence="4" type="ORF">L7E55_01555</name>
</gene>
<dbReference type="Gene3D" id="3.30.479.30">
    <property type="entry name" value="Band 7 domain"/>
    <property type="match status" value="1"/>
</dbReference>
<accession>A0A9X4H3N0</accession>
<feature type="transmembrane region" description="Helical" evidence="2">
    <location>
        <begin position="38"/>
        <end position="56"/>
    </location>
</feature>
<dbReference type="PANTHER" id="PTHR10264">
    <property type="entry name" value="BAND 7 PROTEIN-RELATED"/>
    <property type="match status" value="1"/>
</dbReference>
<feature type="transmembrane region" description="Helical" evidence="2">
    <location>
        <begin position="76"/>
        <end position="95"/>
    </location>
</feature>
<dbReference type="PANTHER" id="PTHR10264:SF19">
    <property type="entry name" value="AT06885P-RELATED"/>
    <property type="match status" value="1"/>
</dbReference>
<keyword evidence="2" id="KW-0812">Transmembrane</keyword>
<keyword evidence="5" id="KW-1185">Reference proteome</keyword>
<dbReference type="InterPro" id="IPR043202">
    <property type="entry name" value="Band-7_stomatin-like"/>
</dbReference>
<dbReference type="SMART" id="SM00244">
    <property type="entry name" value="PHB"/>
    <property type="match status" value="1"/>
</dbReference>
<dbReference type="EMBL" id="JAKOAV010000002">
    <property type="protein sequence ID" value="MDF9407052.1"/>
    <property type="molecule type" value="Genomic_DNA"/>
</dbReference>
<evidence type="ECO:0000259" key="3">
    <source>
        <dbReference type="SMART" id="SM00244"/>
    </source>
</evidence>
<comment type="caution">
    <text evidence="4">The sequence shown here is derived from an EMBL/GenBank/DDBJ whole genome shotgun (WGS) entry which is preliminary data.</text>
</comment>
<keyword evidence="2" id="KW-1133">Transmembrane helix</keyword>
<dbReference type="PRINTS" id="PR00721">
    <property type="entry name" value="STOMATIN"/>
</dbReference>
<dbReference type="GO" id="GO:0098552">
    <property type="term" value="C:side of membrane"/>
    <property type="evidence" value="ECO:0007669"/>
    <property type="project" value="UniProtKB-ARBA"/>
</dbReference>
<comment type="similarity">
    <text evidence="1">Belongs to the band 7/mec-2 family.</text>
</comment>
<dbReference type="InterPro" id="IPR036013">
    <property type="entry name" value="Band_7/SPFH_dom_sf"/>
</dbReference>
<sequence>MRSKEKTRAPEPRVNSVAVLLFVVIAVLGFIAGSALNSTAVSVISVIAALIISSAVKVARQWEKAVILRLGKFKGLAGPGLFLIIPVIDSVSSWVDQRVIANPFNAEQTLTKDTVPVDVDAVLFWMVWDAEKAALEVENYKDAVSWAAQTALRDLIGKTLLSEMLAGRDQIDEELKRVIDQRTEPWGISVQSVEIRDVIIPANLQDAMSREAQAERERKARIILGTAETEIAEKFAEAAKTYESSPVALQLRAMNILYEGLKEKGALVVVPSSVVETMGLGTISGLSAMTQYSPSGAPGTAKSDQ</sequence>
<protein>
    <submittedName>
        <fullName evidence="4">Slipin family protein</fullName>
    </submittedName>
</protein>
<feature type="transmembrane region" description="Helical" evidence="2">
    <location>
        <begin position="12"/>
        <end position="32"/>
    </location>
</feature>
<dbReference type="AlphaFoldDB" id="A0A9X4H3N0"/>